<dbReference type="EMBL" id="JAHRIN010050675">
    <property type="protein sequence ID" value="MEQ2208713.1"/>
    <property type="molecule type" value="Genomic_DNA"/>
</dbReference>
<proteinExistence type="predicted"/>
<keyword evidence="2" id="KW-1185">Reference proteome</keyword>
<evidence type="ECO:0000313" key="1">
    <source>
        <dbReference type="EMBL" id="MEQ2208713.1"/>
    </source>
</evidence>
<sequence>MFVKMQLAFYPSNSNPFMMSLQCLWSDAIPSHFIHKSNHRKQFYRTRFLLAMSQETPREFWIIIGSRCGWGHRKVQRKFGSVALHHLQTATTCGQPDVGQLACKHLQRVVK</sequence>
<evidence type="ECO:0000313" key="2">
    <source>
        <dbReference type="Proteomes" id="UP001434883"/>
    </source>
</evidence>
<dbReference type="Proteomes" id="UP001434883">
    <property type="component" value="Unassembled WGS sequence"/>
</dbReference>
<organism evidence="1 2">
    <name type="scientific">Xenoophorus captivus</name>
    <dbReference type="NCBI Taxonomy" id="1517983"/>
    <lineage>
        <taxon>Eukaryota</taxon>
        <taxon>Metazoa</taxon>
        <taxon>Chordata</taxon>
        <taxon>Craniata</taxon>
        <taxon>Vertebrata</taxon>
        <taxon>Euteleostomi</taxon>
        <taxon>Actinopterygii</taxon>
        <taxon>Neopterygii</taxon>
        <taxon>Teleostei</taxon>
        <taxon>Neoteleostei</taxon>
        <taxon>Acanthomorphata</taxon>
        <taxon>Ovalentaria</taxon>
        <taxon>Atherinomorphae</taxon>
        <taxon>Cyprinodontiformes</taxon>
        <taxon>Goodeidae</taxon>
        <taxon>Xenoophorus</taxon>
    </lineage>
</organism>
<accession>A0ABV0RKL9</accession>
<name>A0ABV0RKL9_9TELE</name>
<gene>
    <name evidence="1" type="ORF">XENOCAPTIV_012492</name>
</gene>
<reference evidence="1 2" key="1">
    <citation type="submission" date="2021-06" db="EMBL/GenBank/DDBJ databases">
        <authorList>
            <person name="Palmer J.M."/>
        </authorList>
    </citation>
    <scope>NUCLEOTIDE SEQUENCE [LARGE SCALE GENOMIC DNA]</scope>
    <source>
        <strain evidence="1 2">XC_2019</strain>
        <tissue evidence="1">Muscle</tissue>
    </source>
</reference>
<protein>
    <submittedName>
        <fullName evidence="1">Uncharacterized protein</fullName>
    </submittedName>
</protein>
<comment type="caution">
    <text evidence="1">The sequence shown here is derived from an EMBL/GenBank/DDBJ whole genome shotgun (WGS) entry which is preliminary data.</text>
</comment>